<dbReference type="AlphaFoldDB" id="A0A154WG73"/>
<dbReference type="Gene3D" id="3.90.180.10">
    <property type="entry name" value="Medium-chain alcohol dehydrogenases, catalytic domain"/>
    <property type="match status" value="1"/>
</dbReference>
<dbReference type="OrthoDB" id="9781588at2"/>
<proteinExistence type="inferred from homology"/>
<comment type="caution">
    <text evidence="6">The sequence shown here is derived from an EMBL/GenBank/DDBJ whole genome shotgun (WGS) entry which is preliminary data.</text>
</comment>
<keyword evidence="5" id="KW-0560">Oxidoreductase</keyword>
<comment type="cofactor">
    <cofactor evidence="1">
        <name>Zn(2+)</name>
        <dbReference type="ChEBI" id="CHEBI:29105"/>
    </cofactor>
</comment>
<dbReference type="InterPro" id="IPR036291">
    <property type="entry name" value="NAD(P)-bd_dom_sf"/>
</dbReference>
<keyword evidence="3" id="KW-0479">Metal-binding</keyword>
<dbReference type="EMBL" id="LPXN01000019">
    <property type="protein sequence ID" value="KZD12524.1"/>
    <property type="molecule type" value="Genomic_DNA"/>
</dbReference>
<dbReference type="GO" id="GO:0046872">
    <property type="term" value="F:metal ion binding"/>
    <property type="evidence" value="ECO:0007669"/>
    <property type="project" value="UniProtKB-KW"/>
</dbReference>
<name>A0A154WG73_9PROT</name>
<dbReference type="CDD" id="cd08255">
    <property type="entry name" value="2-desacetyl-2-hydroxyethyl_bacteriochlorophyllide_like"/>
    <property type="match status" value="1"/>
</dbReference>
<dbReference type="STRING" id="580166.AUP43_16150"/>
<dbReference type="InterPro" id="IPR011032">
    <property type="entry name" value="GroES-like_sf"/>
</dbReference>
<dbReference type="SUPFAM" id="SSF50129">
    <property type="entry name" value="GroES-like"/>
    <property type="match status" value="1"/>
</dbReference>
<sequence>MTDRIARAFWIDKPGRGSLREESLPAVGEGEVRVRTLYSAVSRGTESLVFQGKVPQSQWQAMRAPFQGGFFPAPLKYGYINVGAVEEGALPAGTPVFCLYPHQSAYVVPLDAVTPLPAALPPERAVLAANMETAINGLWDAAPLVGDRIAVIGAGVVGCLVAWLASRVPGATVELIDVDPAKRAVAEALDVPFAEVRDASRDADIVIHASGNPMGLQTGLTLAGYEATLVEMSWYGSTLVPLPLGEEFHSKRLILKSSQVGGVSPARRARRSYGDRMALALTLLQDARLDALITGESAFEELPDLMPTLAAAPGGTLCHRIRY</sequence>
<dbReference type="PANTHER" id="PTHR43350">
    <property type="entry name" value="NAD-DEPENDENT ALCOHOL DEHYDROGENASE"/>
    <property type="match status" value="1"/>
</dbReference>
<organism evidence="6 7">
    <name type="scientific">Oceanibaculum pacificum</name>
    <dbReference type="NCBI Taxonomy" id="580166"/>
    <lineage>
        <taxon>Bacteria</taxon>
        <taxon>Pseudomonadati</taxon>
        <taxon>Pseudomonadota</taxon>
        <taxon>Alphaproteobacteria</taxon>
        <taxon>Rhodospirillales</taxon>
        <taxon>Oceanibaculaceae</taxon>
        <taxon>Oceanibaculum</taxon>
    </lineage>
</organism>
<protein>
    <submittedName>
        <fullName evidence="6">Dehydrogenase</fullName>
    </submittedName>
</protein>
<dbReference type="Gene3D" id="3.40.50.720">
    <property type="entry name" value="NAD(P)-binding Rossmann-like Domain"/>
    <property type="match status" value="1"/>
</dbReference>
<dbReference type="SUPFAM" id="SSF51735">
    <property type="entry name" value="NAD(P)-binding Rossmann-fold domains"/>
    <property type="match status" value="1"/>
</dbReference>
<keyword evidence="4" id="KW-0862">Zinc</keyword>
<evidence type="ECO:0000256" key="4">
    <source>
        <dbReference type="ARBA" id="ARBA00022833"/>
    </source>
</evidence>
<evidence type="ECO:0000256" key="2">
    <source>
        <dbReference type="ARBA" id="ARBA00008072"/>
    </source>
</evidence>
<gene>
    <name evidence="6" type="ORF">AUP43_16150</name>
</gene>
<dbReference type="PANTHER" id="PTHR43350:SF19">
    <property type="entry name" value="D-GULOSIDE 3-DEHYDROGENASE"/>
    <property type="match status" value="1"/>
</dbReference>
<dbReference type="GO" id="GO:0016491">
    <property type="term" value="F:oxidoreductase activity"/>
    <property type="evidence" value="ECO:0007669"/>
    <property type="project" value="UniProtKB-KW"/>
</dbReference>
<keyword evidence="7" id="KW-1185">Reference proteome</keyword>
<evidence type="ECO:0000313" key="7">
    <source>
        <dbReference type="Proteomes" id="UP000076400"/>
    </source>
</evidence>
<comment type="similarity">
    <text evidence="2">Belongs to the zinc-containing alcohol dehydrogenase family.</text>
</comment>
<evidence type="ECO:0000256" key="5">
    <source>
        <dbReference type="ARBA" id="ARBA00023002"/>
    </source>
</evidence>
<evidence type="ECO:0000256" key="1">
    <source>
        <dbReference type="ARBA" id="ARBA00001947"/>
    </source>
</evidence>
<evidence type="ECO:0000256" key="3">
    <source>
        <dbReference type="ARBA" id="ARBA00022723"/>
    </source>
</evidence>
<reference evidence="6 7" key="1">
    <citation type="submission" date="2015-12" db="EMBL/GenBank/DDBJ databases">
        <title>Genome sequence of Oceanibaculum pacificum MCCC 1A02656.</title>
        <authorList>
            <person name="Lu L."/>
            <person name="Lai Q."/>
            <person name="Shao Z."/>
            <person name="Qian P."/>
        </authorList>
    </citation>
    <scope>NUCLEOTIDE SEQUENCE [LARGE SCALE GENOMIC DNA]</scope>
    <source>
        <strain evidence="6 7">MCCC 1A02656</strain>
    </source>
</reference>
<evidence type="ECO:0000313" key="6">
    <source>
        <dbReference type="EMBL" id="KZD12524.1"/>
    </source>
</evidence>
<accession>A0A154WG73</accession>
<dbReference type="RefSeq" id="WP_067552082.1">
    <property type="nucleotide sequence ID" value="NZ_LPXN01000019.1"/>
</dbReference>
<dbReference type="Proteomes" id="UP000076400">
    <property type="component" value="Unassembled WGS sequence"/>
</dbReference>